<feature type="transmembrane region" description="Helical" evidence="1">
    <location>
        <begin position="91"/>
        <end position="115"/>
    </location>
</feature>
<evidence type="ECO:0000256" key="1">
    <source>
        <dbReference type="SAM" id="Phobius"/>
    </source>
</evidence>
<keyword evidence="1" id="KW-1133">Transmembrane helix</keyword>
<evidence type="ECO:0000313" key="3">
    <source>
        <dbReference type="EMBL" id="PON32603.1"/>
    </source>
</evidence>
<feature type="chain" id="PRO_5015195239" description="Transmembrane protein" evidence="2">
    <location>
        <begin position="20"/>
        <end position="148"/>
    </location>
</feature>
<dbReference type="InterPro" id="IPR053258">
    <property type="entry name" value="Ca-permeable_cation_channel"/>
</dbReference>
<dbReference type="EMBL" id="JXTB01000799">
    <property type="protein sequence ID" value="PON32603.1"/>
    <property type="molecule type" value="Genomic_DNA"/>
</dbReference>
<dbReference type="Proteomes" id="UP000237105">
    <property type="component" value="Unassembled WGS sequence"/>
</dbReference>
<dbReference type="AlphaFoldDB" id="A0A2P5A7V2"/>
<name>A0A2P5A7V2_PARAD</name>
<sequence length="148" mass="16683">MPWHAVFAFLNPLLVGVLQVKCQSQSASPFDTHRSDMWTFLLATLVYCFAFAANTRRRRYALISGHVALISGSLSSVSLVSVLLPRSLGRLIFFTWIILPVVVSRQTISCICRWISKSIFRLYLGVVNRFNMTKCGDTNTEQPQTLPV</sequence>
<proteinExistence type="predicted"/>
<keyword evidence="2" id="KW-0732">Signal</keyword>
<feature type="transmembrane region" description="Helical" evidence="1">
    <location>
        <begin position="67"/>
        <end position="85"/>
    </location>
</feature>
<evidence type="ECO:0000313" key="4">
    <source>
        <dbReference type="Proteomes" id="UP000237105"/>
    </source>
</evidence>
<evidence type="ECO:0000256" key="2">
    <source>
        <dbReference type="SAM" id="SignalP"/>
    </source>
</evidence>
<comment type="caution">
    <text evidence="3">The sequence shown here is derived from an EMBL/GenBank/DDBJ whole genome shotgun (WGS) entry which is preliminary data.</text>
</comment>
<evidence type="ECO:0008006" key="5">
    <source>
        <dbReference type="Google" id="ProtNLM"/>
    </source>
</evidence>
<dbReference type="PANTHER" id="PTHR34115">
    <property type="entry name" value="PROTEIN, PUTATIVE-RELATED"/>
    <property type="match status" value="1"/>
</dbReference>
<feature type="transmembrane region" description="Helical" evidence="1">
    <location>
        <begin position="38"/>
        <end position="55"/>
    </location>
</feature>
<dbReference type="PANTHER" id="PTHR34115:SF6">
    <property type="entry name" value="PROTEIN, PUTATIVE-RELATED"/>
    <property type="match status" value="1"/>
</dbReference>
<dbReference type="OrthoDB" id="1161747at2759"/>
<keyword evidence="1" id="KW-0472">Membrane</keyword>
<keyword evidence="1" id="KW-0812">Transmembrane</keyword>
<gene>
    <name evidence="3" type="ORF">PanWU01x14_359940</name>
</gene>
<keyword evidence="4" id="KW-1185">Reference proteome</keyword>
<organism evidence="3 4">
    <name type="scientific">Parasponia andersonii</name>
    <name type="common">Sponia andersonii</name>
    <dbReference type="NCBI Taxonomy" id="3476"/>
    <lineage>
        <taxon>Eukaryota</taxon>
        <taxon>Viridiplantae</taxon>
        <taxon>Streptophyta</taxon>
        <taxon>Embryophyta</taxon>
        <taxon>Tracheophyta</taxon>
        <taxon>Spermatophyta</taxon>
        <taxon>Magnoliopsida</taxon>
        <taxon>eudicotyledons</taxon>
        <taxon>Gunneridae</taxon>
        <taxon>Pentapetalae</taxon>
        <taxon>rosids</taxon>
        <taxon>fabids</taxon>
        <taxon>Rosales</taxon>
        <taxon>Cannabaceae</taxon>
        <taxon>Parasponia</taxon>
    </lineage>
</organism>
<feature type="signal peptide" evidence="2">
    <location>
        <begin position="1"/>
        <end position="19"/>
    </location>
</feature>
<protein>
    <recommendedName>
        <fullName evidence="5">Transmembrane protein</fullName>
    </recommendedName>
</protein>
<reference evidence="4" key="1">
    <citation type="submission" date="2016-06" db="EMBL/GenBank/DDBJ databases">
        <title>Parallel loss of symbiosis genes in relatives of nitrogen-fixing non-legume Parasponia.</title>
        <authorList>
            <person name="Van Velzen R."/>
            <person name="Holmer R."/>
            <person name="Bu F."/>
            <person name="Rutten L."/>
            <person name="Van Zeijl A."/>
            <person name="Liu W."/>
            <person name="Santuari L."/>
            <person name="Cao Q."/>
            <person name="Sharma T."/>
            <person name="Shen D."/>
            <person name="Roswanjaya Y."/>
            <person name="Wardhani T."/>
            <person name="Kalhor M.S."/>
            <person name="Jansen J."/>
            <person name="Van den Hoogen J."/>
            <person name="Gungor B."/>
            <person name="Hartog M."/>
            <person name="Hontelez J."/>
            <person name="Verver J."/>
            <person name="Yang W.-C."/>
            <person name="Schijlen E."/>
            <person name="Repin R."/>
            <person name="Schilthuizen M."/>
            <person name="Schranz E."/>
            <person name="Heidstra R."/>
            <person name="Miyata K."/>
            <person name="Fedorova E."/>
            <person name="Kohlen W."/>
            <person name="Bisseling T."/>
            <person name="Smit S."/>
            <person name="Geurts R."/>
        </authorList>
    </citation>
    <scope>NUCLEOTIDE SEQUENCE [LARGE SCALE GENOMIC DNA]</scope>
    <source>
        <strain evidence="4">cv. WU1-14</strain>
    </source>
</reference>
<accession>A0A2P5A7V2</accession>